<dbReference type="SUPFAM" id="SSF47616">
    <property type="entry name" value="GST C-terminal domain-like"/>
    <property type="match status" value="1"/>
</dbReference>
<evidence type="ECO:0000259" key="2">
    <source>
        <dbReference type="PROSITE" id="PS50404"/>
    </source>
</evidence>
<feature type="domain" description="GST N-terminal" evidence="2">
    <location>
        <begin position="32"/>
        <end position="141"/>
    </location>
</feature>
<comment type="caution">
    <text evidence="4">The sequence shown here is derived from an EMBL/GenBank/DDBJ whole genome shotgun (WGS) entry which is preliminary data.</text>
</comment>
<dbReference type="PANTHER" id="PTHR44188">
    <property type="entry name" value="GDAP1, ISOFORM A"/>
    <property type="match status" value="1"/>
</dbReference>
<dbReference type="Gene3D" id="3.40.30.10">
    <property type="entry name" value="Glutaredoxin"/>
    <property type="match status" value="1"/>
</dbReference>
<dbReference type="Gene3D" id="1.20.1050.10">
    <property type="match status" value="1"/>
</dbReference>
<organism evidence="4 5">
    <name type="scientific">Ramlibacter aurantiacus</name>
    <dbReference type="NCBI Taxonomy" id="2801330"/>
    <lineage>
        <taxon>Bacteria</taxon>
        <taxon>Pseudomonadati</taxon>
        <taxon>Pseudomonadota</taxon>
        <taxon>Betaproteobacteria</taxon>
        <taxon>Burkholderiales</taxon>
        <taxon>Comamonadaceae</taxon>
        <taxon>Ramlibacter</taxon>
    </lineage>
</organism>
<dbReference type="RefSeq" id="WP_201684630.1">
    <property type="nucleotide sequence ID" value="NZ_JAEQNA010000005.1"/>
</dbReference>
<dbReference type="GO" id="GO:0008053">
    <property type="term" value="P:mitochondrial fusion"/>
    <property type="evidence" value="ECO:0007669"/>
    <property type="project" value="TreeGrafter"/>
</dbReference>
<dbReference type="Pfam" id="PF14497">
    <property type="entry name" value="GST_C_3"/>
    <property type="match status" value="1"/>
</dbReference>
<evidence type="ECO:0000313" key="4">
    <source>
        <dbReference type="EMBL" id="MBL0421555.1"/>
    </source>
</evidence>
<dbReference type="SUPFAM" id="SSF52833">
    <property type="entry name" value="Thioredoxin-like"/>
    <property type="match status" value="1"/>
</dbReference>
<proteinExistence type="inferred from homology"/>
<dbReference type="PANTHER" id="PTHR44188:SF1">
    <property type="entry name" value="GDAP1, ISOFORM A"/>
    <property type="match status" value="1"/>
</dbReference>
<sequence length="322" mass="35662">MTAPSLESLVADARNALGTPADRIGPRTDAAPRFELFNGPNSICSQKVRAVLAQHQIPYLSHSMDMFAGQTYLPPYVRLRMHGCDSLGGPLMEVHTGSTSVSHGGCDPAVVPTLVDWQTRQVIVDSKRICLYLDAEIEPSRQLRPRHLEDLIDAQLGIVDNLPNYQMLGGKPPGIDTRPASQHGKTGIELARGKVARCERYLAEYPDDPTMVRAYSAKRAKELTAAERLFGVDAMRAAYDKAESACADLEQLLRGRSTEWLLDDRFTMADLYWAIELLRMQNLGAQSFWTNGKRPAVASFAERVRSLPPLRSAILDWPGANF</sequence>
<evidence type="ECO:0000259" key="3">
    <source>
        <dbReference type="PROSITE" id="PS50405"/>
    </source>
</evidence>
<feature type="domain" description="GST C-terminal" evidence="3">
    <location>
        <begin position="188"/>
        <end position="322"/>
    </location>
</feature>
<keyword evidence="5" id="KW-1185">Reference proteome</keyword>
<evidence type="ECO:0000313" key="5">
    <source>
        <dbReference type="Proteomes" id="UP000613011"/>
    </source>
</evidence>
<comment type="similarity">
    <text evidence="1">Belongs to the GST superfamily.</text>
</comment>
<dbReference type="PROSITE" id="PS50404">
    <property type="entry name" value="GST_NTER"/>
    <property type="match status" value="1"/>
</dbReference>
<dbReference type="Pfam" id="PF13409">
    <property type="entry name" value="GST_N_2"/>
    <property type="match status" value="1"/>
</dbReference>
<dbReference type="InterPro" id="IPR004045">
    <property type="entry name" value="Glutathione_S-Trfase_N"/>
</dbReference>
<dbReference type="Proteomes" id="UP000613011">
    <property type="component" value="Unassembled WGS sequence"/>
</dbReference>
<reference evidence="4" key="1">
    <citation type="submission" date="2021-01" db="EMBL/GenBank/DDBJ databases">
        <title>Ramlibacter sp. strain AW1 16S ribosomal RNA gene Genome sequencing and assembly.</title>
        <authorList>
            <person name="Kang M."/>
        </authorList>
    </citation>
    <scope>NUCLEOTIDE SEQUENCE</scope>
    <source>
        <strain evidence="4">AW1</strain>
    </source>
</reference>
<dbReference type="GO" id="GO:0006626">
    <property type="term" value="P:protein targeting to mitochondrion"/>
    <property type="evidence" value="ECO:0007669"/>
    <property type="project" value="TreeGrafter"/>
</dbReference>
<dbReference type="InterPro" id="IPR004046">
    <property type="entry name" value="GST_C"/>
</dbReference>
<dbReference type="InterPro" id="IPR010987">
    <property type="entry name" value="Glutathione-S-Trfase_C-like"/>
</dbReference>
<dbReference type="InterPro" id="IPR036282">
    <property type="entry name" value="Glutathione-S-Trfase_C_sf"/>
</dbReference>
<dbReference type="GO" id="GO:0000266">
    <property type="term" value="P:mitochondrial fission"/>
    <property type="evidence" value="ECO:0007669"/>
    <property type="project" value="TreeGrafter"/>
</dbReference>
<dbReference type="InterPro" id="IPR036249">
    <property type="entry name" value="Thioredoxin-like_sf"/>
</dbReference>
<gene>
    <name evidence="4" type="ORF">JI739_14450</name>
</gene>
<dbReference type="EMBL" id="JAEQNA010000005">
    <property type="protein sequence ID" value="MBL0421555.1"/>
    <property type="molecule type" value="Genomic_DNA"/>
</dbReference>
<accession>A0A936ZQ77</accession>
<dbReference type="PROSITE" id="PS50405">
    <property type="entry name" value="GST_CTER"/>
    <property type="match status" value="1"/>
</dbReference>
<protein>
    <submittedName>
        <fullName evidence="4">Glutathione S-transferase family protein</fullName>
    </submittedName>
</protein>
<dbReference type="AlphaFoldDB" id="A0A936ZQ77"/>
<name>A0A936ZQ77_9BURK</name>
<evidence type="ECO:0000256" key="1">
    <source>
        <dbReference type="ARBA" id="ARBA00007409"/>
    </source>
</evidence>